<feature type="transmembrane region" description="Helical" evidence="9">
    <location>
        <begin position="468"/>
        <end position="489"/>
    </location>
</feature>
<dbReference type="Gene3D" id="1.20.1250.20">
    <property type="entry name" value="MFS general substrate transporter like domains"/>
    <property type="match status" value="1"/>
</dbReference>
<feature type="transmembrane region" description="Helical" evidence="9">
    <location>
        <begin position="197"/>
        <end position="217"/>
    </location>
</feature>
<evidence type="ECO:0000259" key="10">
    <source>
        <dbReference type="PROSITE" id="PS50850"/>
    </source>
</evidence>
<dbReference type="RefSeq" id="WP_132820127.1">
    <property type="nucleotide sequence ID" value="NZ_SMKI01000281.1"/>
</dbReference>
<dbReference type="GO" id="GO:0046677">
    <property type="term" value="P:response to antibiotic"/>
    <property type="evidence" value="ECO:0007669"/>
    <property type="project" value="UniProtKB-KW"/>
</dbReference>
<feature type="transmembrane region" description="Helical" evidence="9">
    <location>
        <begin position="77"/>
        <end position="96"/>
    </location>
</feature>
<evidence type="ECO:0000256" key="2">
    <source>
        <dbReference type="ARBA" id="ARBA00022448"/>
    </source>
</evidence>
<dbReference type="EMBL" id="SMKI01000281">
    <property type="protein sequence ID" value="TDC71419.1"/>
    <property type="molecule type" value="Genomic_DNA"/>
</dbReference>
<dbReference type="InterPro" id="IPR011701">
    <property type="entry name" value="MFS"/>
</dbReference>
<sequence length="511" mass="52251">MEQAENPRRWWALAALVLAALTIGFDITILNVALPTISSELSLGTGTLQWIVNAYVLVLAGLMLTCGALGDKYGRKLLLSIGLVVFGAASALAAWADSGGVVILARAAMGVGGAIVLPVAFAIVAALFAPSERSRAVSLLVVGTGAGIPLGPLIGGYLLQHFWWGSIFLINIPMAAIALLAIVVLMPESRDPAPPRLDLPGAVLSTAGLVVLAYGIIEAPERGWSDGLVLGALALSALLLVGFAAWELRTEQPMIDLRWFGQRQFLWASLAGVLVSFALLGMLFVLPQYLQQVMGHDALATGVRLLPMIAGLVFGAPIGEQLAARAGYRLPVGAGLFVSGGALAIGATTDATTSYGFVAAWLAAVGIGIGMALSPAMDAVLGDLPPERSGAGTAITMTLRQVGGVLGVALLGSLLAQGYTDRLATSDLDEAAADSARDSLAGALAVAARLGDAALADSARTAFMHGMTLVLVVTGAVALLSAVLTAVLLPGRPNQADEGDTRPRSTETVGS</sequence>
<feature type="transmembrane region" description="Helical" evidence="9">
    <location>
        <begin position="229"/>
        <end position="246"/>
    </location>
</feature>
<dbReference type="PROSITE" id="PS50850">
    <property type="entry name" value="MFS"/>
    <property type="match status" value="1"/>
</dbReference>
<evidence type="ECO:0000313" key="11">
    <source>
        <dbReference type="EMBL" id="TDC71419.1"/>
    </source>
</evidence>
<protein>
    <submittedName>
        <fullName evidence="11">DHA2 family efflux MFS transporter permease subunit</fullName>
    </submittedName>
</protein>
<evidence type="ECO:0000256" key="3">
    <source>
        <dbReference type="ARBA" id="ARBA00022475"/>
    </source>
</evidence>
<feature type="region of interest" description="Disordered" evidence="8">
    <location>
        <begin position="492"/>
        <end position="511"/>
    </location>
</feature>
<proteinExistence type="predicted"/>
<evidence type="ECO:0000256" key="8">
    <source>
        <dbReference type="SAM" id="MobiDB-lite"/>
    </source>
</evidence>
<feature type="transmembrane region" description="Helical" evidence="9">
    <location>
        <begin position="136"/>
        <end position="157"/>
    </location>
</feature>
<dbReference type="Proteomes" id="UP000295345">
    <property type="component" value="Unassembled WGS sequence"/>
</dbReference>
<dbReference type="AlphaFoldDB" id="A0A4R4TAY3"/>
<dbReference type="NCBIfam" id="TIGR00711">
    <property type="entry name" value="efflux_EmrB"/>
    <property type="match status" value="1"/>
</dbReference>
<feature type="transmembrane region" description="Helical" evidence="9">
    <location>
        <begin position="355"/>
        <end position="381"/>
    </location>
</feature>
<dbReference type="GO" id="GO:0005886">
    <property type="term" value="C:plasma membrane"/>
    <property type="evidence" value="ECO:0007669"/>
    <property type="project" value="UniProtKB-SubCell"/>
</dbReference>
<dbReference type="Gene3D" id="1.20.1720.10">
    <property type="entry name" value="Multidrug resistance protein D"/>
    <property type="match status" value="1"/>
</dbReference>
<dbReference type="CDD" id="cd17321">
    <property type="entry name" value="MFS_MMR_MDR_like"/>
    <property type="match status" value="1"/>
</dbReference>
<evidence type="ECO:0000256" key="9">
    <source>
        <dbReference type="SAM" id="Phobius"/>
    </source>
</evidence>
<evidence type="ECO:0000313" key="12">
    <source>
        <dbReference type="Proteomes" id="UP000295345"/>
    </source>
</evidence>
<keyword evidence="2" id="KW-0813">Transport</keyword>
<feature type="transmembrane region" description="Helical" evidence="9">
    <location>
        <begin position="163"/>
        <end position="185"/>
    </location>
</feature>
<feature type="transmembrane region" description="Helical" evidence="9">
    <location>
        <begin position="330"/>
        <end position="349"/>
    </location>
</feature>
<feature type="domain" description="Major facilitator superfamily (MFS) profile" evidence="10">
    <location>
        <begin position="12"/>
        <end position="493"/>
    </location>
</feature>
<accession>A0A4R4TAY3</accession>
<evidence type="ECO:0000256" key="5">
    <source>
        <dbReference type="ARBA" id="ARBA00022989"/>
    </source>
</evidence>
<feature type="transmembrane region" description="Helical" evidence="9">
    <location>
        <begin position="402"/>
        <end position="419"/>
    </location>
</feature>
<gene>
    <name evidence="11" type="ORF">E1283_23530</name>
</gene>
<dbReference type="InterPro" id="IPR036259">
    <property type="entry name" value="MFS_trans_sf"/>
</dbReference>
<evidence type="ECO:0000256" key="7">
    <source>
        <dbReference type="ARBA" id="ARBA00023251"/>
    </source>
</evidence>
<feature type="transmembrane region" description="Helical" evidence="9">
    <location>
        <begin position="12"/>
        <end position="30"/>
    </location>
</feature>
<organism evidence="11 12">
    <name type="scientific">Streptomyces hainanensis</name>
    <dbReference type="NCBI Taxonomy" id="402648"/>
    <lineage>
        <taxon>Bacteria</taxon>
        <taxon>Bacillati</taxon>
        <taxon>Actinomycetota</taxon>
        <taxon>Actinomycetes</taxon>
        <taxon>Kitasatosporales</taxon>
        <taxon>Streptomycetaceae</taxon>
        <taxon>Streptomyces</taxon>
    </lineage>
</organism>
<reference evidence="11 12" key="1">
    <citation type="submission" date="2019-03" db="EMBL/GenBank/DDBJ databases">
        <title>Draft genome sequences of novel Actinobacteria.</title>
        <authorList>
            <person name="Sahin N."/>
            <person name="Ay H."/>
            <person name="Saygin H."/>
        </authorList>
    </citation>
    <scope>NUCLEOTIDE SEQUENCE [LARGE SCALE GENOMIC DNA]</scope>
    <source>
        <strain evidence="11 12">DSM 41900</strain>
    </source>
</reference>
<keyword evidence="6 9" id="KW-0472">Membrane</keyword>
<dbReference type="PANTHER" id="PTHR42718">
    <property type="entry name" value="MAJOR FACILITATOR SUPERFAMILY MULTIDRUG TRANSPORTER MFSC"/>
    <property type="match status" value="1"/>
</dbReference>
<feature type="transmembrane region" description="Helical" evidence="9">
    <location>
        <begin position="108"/>
        <end position="129"/>
    </location>
</feature>
<dbReference type="SUPFAM" id="SSF103473">
    <property type="entry name" value="MFS general substrate transporter"/>
    <property type="match status" value="1"/>
</dbReference>
<keyword evidence="4 9" id="KW-0812">Transmembrane</keyword>
<dbReference type="InterPro" id="IPR004638">
    <property type="entry name" value="EmrB-like"/>
</dbReference>
<name>A0A4R4TAY3_9ACTN</name>
<comment type="subcellular location">
    <subcellularLocation>
        <location evidence="1">Cell membrane</location>
        <topology evidence="1">Multi-pass membrane protein</topology>
    </subcellularLocation>
</comment>
<keyword evidence="7" id="KW-0046">Antibiotic resistance</keyword>
<evidence type="ECO:0000256" key="1">
    <source>
        <dbReference type="ARBA" id="ARBA00004651"/>
    </source>
</evidence>
<evidence type="ECO:0000256" key="6">
    <source>
        <dbReference type="ARBA" id="ARBA00023136"/>
    </source>
</evidence>
<dbReference type="OrthoDB" id="9781469at2"/>
<evidence type="ECO:0000256" key="4">
    <source>
        <dbReference type="ARBA" id="ARBA00022692"/>
    </source>
</evidence>
<dbReference type="InterPro" id="IPR020846">
    <property type="entry name" value="MFS_dom"/>
</dbReference>
<keyword evidence="5 9" id="KW-1133">Transmembrane helix</keyword>
<keyword evidence="12" id="KW-1185">Reference proteome</keyword>
<dbReference type="PANTHER" id="PTHR42718:SF42">
    <property type="entry name" value="EXPORT PROTEIN"/>
    <property type="match status" value="1"/>
</dbReference>
<keyword evidence="3" id="KW-1003">Cell membrane</keyword>
<feature type="transmembrane region" description="Helical" evidence="9">
    <location>
        <begin position="50"/>
        <end position="70"/>
    </location>
</feature>
<feature type="transmembrane region" description="Helical" evidence="9">
    <location>
        <begin position="266"/>
        <end position="286"/>
    </location>
</feature>
<dbReference type="GO" id="GO:0022857">
    <property type="term" value="F:transmembrane transporter activity"/>
    <property type="evidence" value="ECO:0007669"/>
    <property type="project" value="InterPro"/>
</dbReference>
<dbReference type="Pfam" id="PF07690">
    <property type="entry name" value="MFS_1"/>
    <property type="match status" value="1"/>
</dbReference>
<comment type="caution">
    <text evidence="11">The sequence shown here is derived from an EMBL/GenBank/DDBJ whole genome shotgun (WGS) entry which is preliminary data.</text>
</comment>